<proteinExistence type="predicted"/>
<name>A0A026W276_OOCBI</name>
<dbReference type="STRING" id="2015173.A0A026W276"/>
<evidence type="ECO:0000256" key="1">
    <source>
        <dbReference type="ARBA" id="ARBA00022723"/>
    </source>
</evidence>
<reference evidence="4 5" key="1">
    <citation type="journal article" date="2014" name="Curr. Biol.">
        <title>The genome of the clonal raider ant Cerapachys biroi.</title>
        <authorList>
            <person name="Oxley P.R."/>
            <person name="Ji L."/>
            <person name="Fetter-Pruneda I."/>
            <person name="McKenzie S.K."/>
            <person name="Li C."/>
            <person name="Hu H."/>
            <person name="Zhang G."/>
            <person name="Kronauer D.J."/>
        </authorList>
    </citation>
    <scope>NUCLEOTIDE SEQUENCE [LARGE SCALE GENOMIC DNA]</scope>
</reference>
<accession>A0A026W276</accession>
<dbReference type="Proteomes" id="UP000053097">
    <property type="component" value="Unassembled WGS sequence"/>
</dbReference>
<evidence type="ECO:0000259" key="3">
    <source>
        <dbReference type="Pfam" id="PF23010"/>
    </source>
</evidence>
<feature type="compositionally biased region" description="Basic and acidic residues" evidence="2">
    <location>
        <begin position="139"/>
        <end position="155"/>
    </location>
</feature>
<dbReference type="Pfam" id="PF23010">
    <property type="entry name" value="RA_3"/>
    <property type="match status" value="1"/>
</dbReference>
<dbReference type="AlphaFoldDB" id="A0A026W276"/>
<evidence type="ECO:0000256" key="2">
    <source>
        <dbReference type="SAM" id="MobiDB-lite"/>
    </source>
</evidence>
<feature type="domain" description="PHLPP-like RA" evidence="3">
    <location>
        <begin position="28"/>
        <end position="84"/>
    </location>
</feature>
<keyword evidence="1" id="KW-0479">Metal-binding</keyword>
<evidence type="ECO:0000313" key="5">
    <source>
        <dbReference type="Proteomes" id="UP000053097"/>
    </source>
</evidence>
<evidence type="ECO:0000313" key="4">
    <source>
        <dbReference type="EMBL" id="EZA50190.1"/>
    </source>
</evidence>
<dbReference type="InterPro" id="IPR055071">
    <property type="entry name" value="RA_PHLPP-like"/>
</dbReference>
<dbReference type="GO" id="GO:0046872">
    <property type="term" value="F:metal ion binding"/>
    <property type="evidence" value="ECO:0007669"/>
    <property type="project" value="UniProtKB-KW"/>
</dbReference>
<gene>
    <name evidence="4" type="ORF">X777_11344</name>
</gene>
<feature type="region of interest" description="Disordered" evidence="2">
    <location>
        <begin position="133"/>
        <end position="172"/>
    </location>
</feature>
<organism evidence="4 5">
    <name type="scientific">Ooceraea biroi</name>
    <name type="common">Clonal raider ant</name>
    <name type="synonym">Cerapachys biroi</name>
    <dbReference type="NCBI Taxonomy" id="2015173"/>
    <lineage>
        <taxon>Eukaryota</taxon>
        <taxon>Metazoa</taxon>
        <taxon>Ecdysozoa</taxon>
        <taxon>Arthropoda</taxon>
        <taxon>Hexapoda</taxon>
        <taxon>Insecta</taxon>
        <taxon>Pterygota</taxon>
        <taxon>Neoptera</taxon>
        <taxon>Endopterygota</taxon>
        <taxon>Hymenoptera</taxon>
        <taxon>Apocrita</taxon>
        <taxon>Aculeata</taxon>
        <taxon>Formicoidea</taxon>
        <taxon>Formicidae</taxon>
        <taxon>Dorylinae</taxon>
        <taxon>Ooceraea</taxon>
    </lineage>
</organism>
<protein>
    <submittedName>
        <fullName evidence="4">PH domain leucine-rich repeat-containing protein phosphatase</fullName>
    </submittedName>
</protein>
<keyword evidence="5" id="KW-1185">Reference proteome</keyword>
<sequence>MEKRVYFCEVITNMFKNEELDKKEISFTDEAHFWYGGEPGRRLASQEKPLEIQDQFLQRLGYQEVSRRARLGVDPELRHLVGFHVGPASPLPDLTGYSRCGYTLVLKGLVFPQWKRRPLAVIGSRLFLYPGKCPTRESANPRDKKIQDPSKKRGADPLARGKHVLLERKQPL</sequence>
<dbReference type="EMBL" id="KK107470">
    <property type="protein sequence ID" value="EZA50190.1"/>
    <property type="molecule type" value="Genomic_DNA"/>
</dbReference>